<reference evidence="1 2" key="1">
    <citation type="submission" date="2019-08" db="EMBL/GenBank/DDBJ databases">
        <title>In-depth cultivation of the pig gut microbiome towards novel bacterial diversity and tailored functional studies.</title>
        <authorList>
            <person name="Wylensek D."/>
            <person name="Hitch T.C.A."/>
            <person name="Clavel T."/>
        </authorList>
    </citation>
    <scope>NUCLEOTIDE SEQUENCE [LARGE SCALE GENOMIC DNA]</scope>
    <source>
        <strain evidence="1 2">BBE-744-WT-12</strain>
    </source>
</reference>
<accession>A0A844G719</accession>
<dbReference type="EMBL" id="VUNS01000022">
    <property type="protein sequence ID" value="MST98685.1"/>
    <property type="molecule type" value="Genomic_DNA"/>
</dbReference>
<evidence type="ECO:0000313" key="1">
    <source>
        <dbReference type="EMBL" id="MST98685.1"/>
    </source>
</evidence>
<dbReference type="AlphaFoldDB" id="A0A844G719"/>
<name>A0A844G719_9BACT</name>
<keyword evidence="2" id="KW-1185">Reference proteome</keyword>
<comment type="caution">
    <text evidence="1">The sequence shown here is derived from an EMBL/GenBank/DDBJ whole genome shotgun (WGS) entry which is preliminary data.</text>
</comment>
<sequence length="101" mass="11113">MKNGAFIPPEILEREDLPPHIKLVYGRVSVLIGKGESAVLTTDELARQCGLSRRQAAKALPYLAELKLVQPHESLAGHGLLRVFRKVQPGPPQEKSPAKKQ</sequence>
<evidence type="ECO:0008006" key="3">
    <source>
        <dbReference type="Google" id="ProtNLM"/>
    </source>
</evidence>
<dbReference type="Proteomes" id="UP000435649">
    <property type="component" value="Unassembled WGS sequence"/>
</dbReference>
<protein>
    <recommendedName>
        <fullName evidence="3">Helix-turn-helix protein</fullName>
    </recommendedName>
</protein>
<proteinExistence type="predicted"/>
<evidence type="ECO:0000313" key="2">
    <source>
        <dbReference type="Proteomes" id="UP000435649"/>
    </source>
</evidence>
<gene>
    <name evidence="1" type="ORF">FYJ85_16725</name>
</gene>
<organism evidence="1 2">
    <name type="scientific">Victivallis lenta</name>
    <dbReference type="NCBI Taxonomy" id="2606640"/>
    <lineage>
        <taxon>Bacteria</taxon>
        <taxon>Pseudomonadati</taxon>
        <taxon>Lentisphaerota</taxon>
        <taxon>Lentisphaeria</taxon>
        <taxon>Victivallales</taxon>
        <taxon>Victivallaceae</taxon>
        <taxon>Victivallis</taxon>
    </lineage>
</organism>
<dbReference type="RefSeq" id="WP_154419596.1">
    <property type="nucleotide sequence ID" value="NZ_VUNS01000022.1"/>
</dbReference>